<dbReference type="PROSITE" id="PS51903">
    <property type="entry name" value="CLP_R"/>
    <property type="match status" value="1"/>
</dbReference>
<evidence type="ECO:0000256" key="1">
    <source>
        <dbReference type="ARBA" id="ARBA00008675"/>
    </source>
</evidence>
<evidence type="ECO:0000256" key="4">
    <source>
        <dbReference type="ARBA" id="ARBA00023163"/>
    </source>
</evidence>
<dbReference type="PANTHER" id="PTHR43572:SF38">
    <property type="entry name" value="PROTEIN SMAX1-LIKE 6"/>
    <property type="match status" value="1"/>
</dbReference>
<dbReference type="InterPro" id="IPR051650">
    <property type="entry name" value="SL_signaling_regulator"/>
</dbReference>
<evidence type="ECO:0000259" key="7">
    <source>
        <dbReference type="PROSITE" id="PS51903"/>
    </source>
</evidence>
<dbReference type="InterPro" id="IPR036628">
    <property type="entry name" value="Clp_N_dom_sf"/>
</dbReference>
<dbReference type="GO" id="GO:0005524">
    <property type="term" value="F:ATP binding"/>
    <property type="evidence" value="ECO:0007669"/>
    <property type="project" value="InterPro"/>
</dbReference>
<dbReference type="Proteomes" id="UP001293593">
    <property type="component" value="Unassembled WGS sequence"/>
</dbReference>
<evidence type="ECO:0000313" key="9">
    <source>
        <dbReference type="Proteomes" id="UP001293593"/>
    </source>
</evidence>
<dbReference type="AlphaFoldDB" id="A0AAE1MSI8"/>
<keyword evidence="4" id="KW-0804">Transcription</keyword>
<dbReference type="EMBL" id="JAWXYG010000004">
    <property type="protein sequence ID" value="KAK4275155.1"/>
    <property type="molecule type" value="Genomic_DNA"/>
</dbReference>
<evidence type="ECO:0000256" key="3">
    <source>
        <dbReference type="ARBA" id="ARBA00023015"/>
    </source>
</evidence>
<keyword evidence="2 5" id="KW-0677">Repeat</keyword>
<reference evidence="8" key="1">
    <citation type="submission" date="2023-10" db="EMBL/GenBank/DDBJ databases">
        <title>Chromosome-level genome of the transformable northern wattle, Acacia crassicarpa.</title>
        <authorList>
            <person name="Massaro I."/>
            <person name="Sinha N.R."/>
            <person name="Poethig S."/>
            <person name="Leichty A.R."/>
        </authorList>
    </citation>
    <scope>NUCLEOTIDE SEQUENCE</scope>
    <source>
        <strain evidence="8">Acra3RX</strain>
        <tissue evidence="8">Leaf</tissue>
    </source>
</reference>
<dbReference type="InterPro" id="IPR003959">
    <property type="entry name" value="ATPase_AAA_core"/>
</dbReference>
<dbReference type="Pfam" id="PF02861">
    <property type="entry name" value="Clp_N"/>
    <property type="match status" value="1"/>
</dbReference>
<dbReference type="PANTHER" id="PTHR43572">
    <property type="entry name" value="CHAPERONE PROTEIN CLPD, CHLOROPLASTIC"/>
    <property type="match status" value="1"/>
</dbReference>
<dbReference type="Pfam" id="PF26587">
    <property type="entry name" value="AAA_lid_SMAX1"/>
    <property type="match status" value="1"/>
</dbReference>
<feature type="compositionally biased region" description="Polar residues" evidence="6">
    <location>
        <begin position="591"/>
        <end position="613"/>
    </location>
</feature>
<feature type="region of interest" description="Disordered" evidence="6">
    <location>
        <begin position="573"/>
        <end position="625"/>
    </location>
</feature>
<organism evidence="8 9">
    <name type="scientific">Acacia crassicarpa</name>
    <name type="common">northern wattle</name>
    <dbReference type="NCBI Taxonomy" id="499986"/>
    <lineage>
        <taxon>Eukaryota</taxon>
        <taxon>Viridiplantae</taxon>
        <taxon>Streptophyta</taxon>
        <taxon>Embryophyta</taxon>
        <taxon>Tracheophyta</taxon>
        <taxon>Spermatophyta</taxon>
        <taxon>Magnoliopsida</taxon>
        <taxon>eudicotyledons</taxon>
        <taxon>Gunneridae</taxon>
        <taxon>Pentapetalae</taxon>
        <taxon>rosids</taxon>
        <taxon>fabids</taxon>
        <taxon>Fabales</taxon>
        <taxon>Fabaceae</taxon>
        <taxon>Caesalpinioideae</taxon>
        <taxon>mimosoid clade</taxon>
        <taxon>Acacieae</taxon>
        <taxon>Acacia</taxon>
    </lineage>
</organism>
<dbReference type="Pfam" id="PF23569">
    <property type="entry name" value="NBD_SMAX1"/>
    <property type="match status" value="1"/>
</dbReference>
<dbReference type="Gene3D" id="3.40.50.300">
    <property type="entry name" value="P-loop containing nucleotide triphosphate hydrolases"/>
    <property type="match status" value="1"/>
</dbReference>
<dbReference type="InterPro" id="IPR027417">
    <property type="entry name" value="P-loop_NTPase"/>
</dbReference>
<comment type="similarity">
    <text evidence="1">Belongs to the ClpA/ClpB family.</text>
</comment>
<comment type="caution">
    <text evidence="8">The sequence shown here is derived from an EMBL/GenBank/DDBJ whole genome shotgun (WGS) entry which is preliminary data.</text>
</comment>
<dbReference type="Pfam" id="PF07724">
    <property type="entry name" value="AAA_2"/>
    <property type="match status" value="1"/>
</dbReference>
<name>A0AAE1MSI8_9FABA</name>
<dbReference type="GO" id="GO:0016887">
    <property type="term" value="F:ATP hydrolysis activity"/>
    <property type="evidence" value="ECO:0007669"/>
    <property type="project" value="InterPro"/>
</dbReference>
<dbReference type="InterPro" id="IPR004176">
    <property type="entry name" value="Clp_R_N"/>
</dbReference>
<protein>
    <recommendedName>
        <fullName evidence="7">Clp R domain-containing protein</fullName>
    </recommendedName>
</protein>
<dbReference type="CDD" id="cd19499">
    <property type="entry name" value="RecA-like_ClpB_Hsp104-like"/>
    <property type="match status" value="1"/>
</dbReference>
<keyword evidence="9" id="KW-1185">Reference proteome</keyword>
<dbReference type="Gene3D" id="1.10.1780.10">
    <property type="entry name" value="Clp, N-terminal domain"/>
    <property type="match status" value="1"/>
</dbReference>
<dbReference type="InterPro" id="IPR058680">
    <property type="entry name" value="NBD_SMAX1-like"/>
</dbReference>
<evidence type="ECO:0000256" key="2">
    <source>
        <dbReference type="ARBA" id="ARBA00022737"/>
    </source>
</evidence>
<keyword evidence="3" id="KW-0805">Transcription regulation</keyword>
<accession>A0AAE1MSI8</accession>
<feature type="domain" description="Clp R" evidence="7">
    <location>
        <begin position="8"/>
        <end position="178"/>
    </location>
</feature>
<proteinExistence type="inferred from homology"/>
<dbReference type="InterPro" id="IPR058954">
    <property type="entry name" value="AAA_lid_SMAX1"/>
</dbReference>
<evidence type="ECO:0000256" key="6">
    <source>
        <dbReference type="SAM" id="MobiDB-lite"/>
    </source>
</evidence>
<evidence type="ECO:0000256" key="5">
    <source>
        <dbReference type="PROSITE-ProRule" id="PRU01251"/>
    </source>
</evidence>
<sequence>MPTPVSVARQCLTEEAARVLDDAVAVARRRNHAQTTSLHAISALLALPSSPLRDGCTRARSCSYSPRLQFKALELSVGVSLDRLPTTKTLEDDPPISNSLMAAIKRSQANQRRHPESFHLIQMHMHQQQQAASFLKVELKHFILSILDDPIVSRVFGEAGFRSCDIKLALLQPPIAQASRFYRGRYPPLFLCNLTGSEMDRPGFNFPFMANPGQKDGDENCRRIAEVLVRKTKKNPLLMGVYAKGALRRFTDTVQRDRVGMLRADIAGLDMICIEKEIAEFFVEGCSEEKMGLKFKELSRAVEQCSGPGIVVNFGELEAFLGDGVPGVAVNFVVSQLTSLLEVHGEKLWLVGMAGTSVIYSKFLTMFPTVEKDWDLHLLTMTSASPSIEGLYSKSSLMGSFVPFGGFFSTPPEFKNPVGFTNQSSSNCHASNEKYEQEVGVGDILKVDPATSASSHSMITPPMQQVNVDKDKRLDVAKTNDEFTSLNATMLGLQKKWTDNCQRLHHNESFPDLNISQTKAQLPSLDGLPFDLGFRESISNKDLSVDQIQHSKYGLYMPKELPSIYPSRQMLHVSSETSGIDTRTDKGAVGSKSQQTDVQNPSVAPSPRANMSQVDHRSSSSLSSVTTDLGLGTLYESAAREPNTPRVQDHRESIHHFSDSISADLDVMNENTSHHIAQSSPCSGPMEGKLASLDFKSLNQLLTERVSWQAEAIFAISRTMNLCRCGTGKHSGSHARADVWLAFLGPDRVGKKKIALALTEIIFGNTERLISVDIGSQDRGYPLNAASECQKSIGHDVLRRKTAVDYIARELNKQPHSVVFLENVDKADFLVQKSLLQAIRTGKFPDSHGREISLNNAIFIVTSSVFKGEHPFLLEKERVFSEDKILEAKRCQMQVLLGHSSEDTIRSSDTNVRISLGREASKPAILNKRKLSERSDSIEQETKCKVQKQVLETSKSLLDLNMPLQEVEEDWFDDFCSQLDARITFKPFDFDALAEKILKSISSQFQNTFGLQFKLEIDYEVMAQILAAAWLSDKKNAVEDWIENVLGRIFNKALQQYQPEPQHSMKLVTCEGIFMEEQAPGVCLPANVNLK</sequence>
<gene>
    <name evidence="8" type="ORF">QN277_018287</name>
</gene>
<evidence type="ECO:0000313" key="8">
    <source>
        <dbReference type="EMBL" id="KAK4275155.1"/>
    </source>
</evidence>
<dbReference type="SUPFAM" id="SSF81923">
    <property type="entry name" value="Double Clp-N motif"/>
    <property type="match status" value="1"/>
</dbReference>
<dbReference type="SUPFAM" id="SSF52540">
    <property type="entry name" value="P-loop containing nucleoside triphosphate hydrolases"/>
    <property type="match status" value="1"/>
</dbReference>